<evidence type="ECO:0000313" key="2">
    <source>
        <dbReference type="Proteomes" id="UP000307874"/>
    </source>
</evidence>
<evidence type="ECO:0000313" key="1">
    <source>
        <dbReference type="EMBL" id="TNB46441.1"/>
    </source>
</evidence>
<reference evidence="1 2" key="1">
    <citation type="submission" date="2019-06" db="EMBL/GenBank/DDBJ databases">
        <title>Martelella lutilitoris sp. nov., isolated from a tidal mudflat.</title>
        <authorList>
            <person name="Kim Y.-J."/>
        </authorList>
    </citation>
    <scope>NUCLEOTIDE SEQUENCE [LARGE SCALE GENOMIC DNA]</scope>
    <source>
        <strain evidence="1 2">GH2-6</strain>
    </source>
</reference>
<name>A0A5C4JML4_9HYPH</name>
<dbReference type="OrthoDB" id="7630456at2"/>
<accession>A0A5C4JML4</accession>
<proteinExistence type="predicted"/>
<dbReference type="InterPro" id="IPR053745">
    <property type="entry name" value="Viral_Tail_Comp_sf"/>
</dbReference>
<dbReference type="RefSeq" id="WP_138749886.1">
    <property type="nucleotide sequence ID" value="NZ_VCLB01000010.1"/>
</dbReference>
<dbReference type="Gene3D" id="3.30.2000.30">
    <property type="match status" value="1"/>
</dbReference>
<sequence length="136" mass="14877">MSAELALQKAIRDRLTTSGSVTALVPEENILDRNQRPAPDPSIIIGEGQTFDNGGIARNRLSIFTNLHVWKRDEALTGVKLIASVIRTACAIRRLVLESGYHCVDCRVASTHFVRDPDGEFCHGIVTLEALVEVAP</sequence>
<gene>
    <name evidence="1" type="ORF">FF124_18145</name>
</gene>
<comment type="caution">
    <text evidence="1">The sequence shown here is derived from an EMBL/GenBank/DDBJ whole genome shotgun (WGS) entry which is preliminary data.</text>
</comment>
<dbReference type="Pfam" id="PF11367">
    <property type="entry name" value="Tail_completion_gp17"/>
    <property type="match status" value="1"/>
</dbReference>
<protein>
    <submittedName>
        <fullName evidence="1">DUF3168 domain-containing protein</fullName>
    </submittedName>
</protein>
<organism evidence="1 2">
    <name type="scientific">Martelella lutilitoris</name>
    <dbReference type="NCBI Taxonomy" id="2583532"/>
    <lineage>
        <taxon>Bacteria</taxon>
        <taxon>Pseudomonadati</taxon>
        <taxon>Pseudomonadota</taxon>
        <taxon>Alphaproteobacteria</taxon>
        <taxon>Hyphomicrobiales</taxon>
        <taxon>Aurantimonadaceae</taxon>
        <taxon>Martelella</taxon>
    </lineage>
</organism>
<dbReference type="EMBL" id="VCLB01000010">
    <property type="protein sequence ID" value="TNB46441.1"/>
    <property type="molecule type" value="Genomic_DNA"/>
</dbReference>
<dbReference type="InterPro" id="IPR021508">
    <property type="entry name" value="Gp17-like"/>
</dbReference>
<dbReference type="Proteomes" id="UP000307874">
    <property type="component" value="Unassembled WGS sequence"/>
</dbReference>
<dbReference type="AlphaFoldDB" id="A0A5C4JML4"/>
<keyword evidence="2" id="KW-1185">Reference proteome</keyword>